<evidence type="ECO:0000259" key="3">
    <source>
        <dbReference type="Pfam" id="PF02230"/>
    </source>
</evidence>
<dbReference type="PANTHER" id="PTHR48081:SF8">
    <property type="entry name" value="ALPHA_BETA HYDROLASE FOLD-3 DOMAIN-CONTAINING PROTEIN-RELATED"/>
    <property type="match status" value="1"/>
</dbReference>
<dbReference type="InterPro" id="IPR050300">
    <property type="entry name" value="GDXG_lipolytic_enzyme"/>
</dbReference>
<protein>
    <recommendedName>
        <fullName evidence="3">Phospholipase/carboxylesterase/thioesterase domain-containing protein</fullName>
    </recommendedName>
</protein>
<feature type="signal peptide" evidence="2">
    <location>
        <begin position="1"/>
        <end position="25"/>
    </location>
</feature>
<organism evidence="4 5">
    <name type="scientific">Sphingopyxis witflariensis</name>
    <dbReference type="NCBI Taxonomy" id="173675"/>
    <lineage>
        <taxon>Bacteria</taxon>
        <taxon>Pseudomonadati</taxon>
        <taxon>Pseudomonadota</taxon>
        <taxon>Alphaproteobacteria</taxon>
        <taxon>Sphingomonadales</taxon>
        <taxon>Sphingomonadaceae</taxon>
        <taxon>Sphingopyxis</taxon>
    </lineage>
</organism>
<evidence type="ECO:0000256" key="1">
    <source>
        <dbReference type="ARBA" id="ARBA00022801"/>
    </source>
</evidence>
<keyword evidence="2" id="KW-0732">Signal</keyword>
<dbReference type="Gene3D" id="3.40.50.1820">
    <property type="entry name" value="alpha/beta hydrolase"/>
    <property type="match status" value="1"/>
</dbReference>
<dbReference type="InterPro" id="IPR029058">
    <property type="entry name" value="AB_hydrolase_fold"/>
</dbReference>
<evidence type="ECO:0000313" key="5">
    <source>
        <dbReference type="Proteomes" id="UP000197097"/>
    </source>
</evidence>
<dbReference type="OrthoDB" id="7444512at2"/>
<keyword evidence="1" id="KW-0378">Hydrolase</keyword>
<dbReference type="AlphaFoldDB" id="A0A246K5W4"/>
<name>A0A246K5W4_9SPHN</name>
<feature type="chain" id="PRO_5012219216" description="Phospholipase/carboxylesterase/thioesterase domain-containing protein" evidence="2">
    <location>
        <begin position="26"/>
        <end position="340"/>
    </location>
</feature>
<sequence>MIRRATAFAAAIFAILLPLSAAAEADLNREYEVHLTRNLVYGRALIQVSQERPRTRDLLVDVYRPVADGKLLANRPAVIMAFGGAFHRGNKGEERYTEDGAQDSSMADYCRRFARDGYVCFAIDYRLTPEDPAVAKPVDEKRLVSKALNLSPTATARIEVVRQRMGLPPLDDRTREQYWHAILAAAEDMAMATDYVRGNAGKYGVDADRIALGGFSSGAITALNTAYGIGVPVKAVFALSGGLSGYNLFETVRPNMPPALLFVAQNDLDGIQSGTRFAIKALTAKGIAVETAWVPGFGHFYPMGAVSLGPEVSRLPVETRILAFLDAHIGDKKVDPTPGN</sequence>
<feature type="domain" description="Phospholipase/carboxylesterase/thioesterase" evidence="3">
    <location>
        <begin position="201"/>
        <end position="247"/>
    </location>
</feature>
<proteinExistence type="predicted"/>
<dbReference type="Proteomes" id="UP000197097">
    <property type="component" value="Unassembled WGS sequence"/>
</dbReference>
<dbReference type="EMBL" id="NISJ01000001">
    <property type="protein sequence ID" value="OWR01411.1"/>
    <property type="molecule type" value="Genomic_DNA"/>
</dbReference>
<dbReference type="GO" id="GO:0016787">
    <property type="term" value="F:hydrolase activity"/>
    <property type="evidence" value="ECO:0007669"/>
    <property type="project" value="UniProtKB-KW"/>
</dbReference>
<reference evidence="4 5" key="1">
    <citation type="journal article" date="2002" name="Int. J. Syst. Evol. Microbiol.">
        <title>Sphingopyxis witflariensis sp. nov., isolated from activated sludge.</title>
        <authorList>
            <person name="Kampfer P."/>
            <person name="Witzenberger R."/>
            <person name="Denner E.B."/>
            <person name="Busse H.J."/>
            <person name="Neef A."/>
        </authorList>
    </citation>
    <scope>NUCLEOTIDE SEQUENCE [LARGE SCALE GENOMIC DNA]</scope>
    <source>
        <strain evidence="4 5">DSM 14551</strain>
    </source>
</reference>
<dbReference type="InterPro" id="IPR003140">
    <property type="entry name" value="PLipase/COase/thioEstase"/>
</dbReference>
<dbReference type="RefSeq" id="WP_088471220.1">
    <property type="nucleotide sequence ID" value="NZ_NISJ01000001.1"/>
</dbReference>
<dbReference type="SUPFAM" id="SSF53474">
    <property type="entry name" value="alpha/beta-Hydrolases"/>
    <property type="match status" value="1"/>
</dbReference>
<evidence type="ECO:0000256" key="2">
    <source>
        <dbReference type="SAM" id="SignalP"/>
    </source>
</evidence>
<comment type="caution">
    <text evidence="4">The sequence shown here is derived from an EMBL/GenBank/DDBJ whole genome shotgun (WGS) entry which is preliminary data.</text>
</comment>
<gene>
    <name evidence="4" type="ORF">CDQ91_03170</name>
</gene>
<dbReference type="Pfam" id="PF02230">
    <property type="entry name" value="Abhydrolase_2"/>
    <property type="match status" value="1"/>
</dbReference>
<evidence type="ECO:0000313" key="4">
    <source>
        <dbReference type="EMBL" id="OWR01411.1"/>
    </source>
</evidence>
<dbReference type="PANTHER" id="PTHR48081">
    <property type="entry name" value="AB HYDROLASE SUPERFAMILY PROTEIN C4A8.06C"/>
    <property type="match status" value="1"/>
</dbReference>
<keyword evidence="5" id="KW-1185">Reference proteome</keyword>
<accession>A0A246K5W4</accession>